<dbReference type="InterPro" id="IPR013976">
    <property type="entry name" value="HDOD"/>
</dbReference>
<feature type="domain" description="GGDEF" evidence="1">
    <location>
        <begin position="364"/>
        <end position="498"/>
    </location>
</feature>
<dbReference type="Gene3D" id="1.10.3210.10">
    <property type="entry name" value="Hypothetical protein af1432"/>
    <property type="match status" value="1"/>
</dbReference>
<keyword evidence="4" id="KW-1185">Reference proteome</keyword>
<dbReference type="AlphaFoldDB" id="A0A7W4Z848"/>
<dbReference type="SUPFAM" id="SSF109604">
    <property type="entry name" value="HD-domain/PDEase-like"/>
    <property type="match status" value="1"/>
</dbReference>
<dbReference type="InterPro" id="IPR029787">
    <property type="entry name" value="Nucleotide_cyclase"/>
</dbReference>
<dbReference type="PANTHER" id="PTHR33525:SF3">
    <property type="entry name" value="RIBONUCLEASE Y"/>
    <property type="match status" value="1"/>
</dbReference>
<dbReference type="PROSITE" id="PS51833">
    <property type="entry name" value="HDOD"/>
    <property type="match status" value="1"/>
</dbReference>
<dbReference type="RefSeq" id="WP_183411434.1">
    <property type="nucleotide sequence ID" value="NZ_JACHWY010000003.1"/>
</dbReference>
<accession>A0A7W4Z848</accession>
<comment type="caution">
    <text evidence="3">The sequence shown here is derived from an EMBL/GenBank/DDBJ whole genome shotgun (WGS) entry which is preliminary data.</text>
</comment>
<evidence type="ECO:0000259" key="1">
    <source>
        <dbReference type="PROSITE" id="PS50887"/>
    </source>
</evidence>
<sequence>MDKSLEALLKGQAKLPSIPAVAQQVLAMANNPNTSSEQLASTLSADPAIASTILRYVNSAAYAQVEKIVSVQRAIVSLGFREVTNLALTFSLLDMRRRGTDDGLNAPYLWRRSLMSAIAAKAIGRQARERELEPLFLAGLLQDIGMLGLSFAKPEIYKEISDKQTDHSLVAAHEASQLKIDHAKFGGFMLQKWGLPDKIVNAIAQSHTPAFSREGENQEIDPFNTCVAISGIVADVFLDSENRAKHAARMADFLKRGLGIDSDGSRNILKTVQEDLKSLAWVLEKLVADADEIQALRVQAQEALSDETVAELNNTAGSDGDCAITLDDVRNSDFLKSAADFQDVLSADEFEKAIKTHQTPEKSGTLHLALMRIDNIRQIQEDYGEKVPQLLLKVVGRNILKTLRGNDLVTRYGDVFGIVLVGSTEDGAHIAMDRLLECFRGVNYSVGDGKNVELIMSVGIAVGTPDHNSSLDEALEIAMKALNAAHQAGQFEIVAHLRAA</sequence>
<dbReference type="EMBL" id="JACHWY010000003">
    <property type="protein sequence ID" value="MBB3048665.1"/>
    <property type="molecule type" value="Genomic_DNA"/>
</dbReference>
<evidence type="ECO:0000313" key="4">
    <source>
        <dbReference type="Proteomes" id="UP000537130"/>
    </source>
</evidence>
<dbReference type="Pfam" id="PF08668">
    <property type="entry name" value="HDOD"/>
    <property type="match status" value="1"/>
</dbReference>
<feature type="domain" description="HDOD" evidence="2">
    <location>
        <begin position="15"/>
        <end position="209"/>
    </location>
</feature>
<dbReference type="Gene3D" id="3.30.70.270">
    <property type="match status" value="1"/>
</dbReference>
<dbReference type="SUPFAM" id="SSF55073">
    <property type="entry name" value="Nucleotide cyclase"/>
    <property type="match status" value="1"/>
</dbReference>
<evidence type="ECO:0000259" key="2">
    <source>
        <dbReference type="PROSITE" id="PS51833"/>
    </source>
</evidence>
<evidence type="ECO:0000313" key="3">
    <source>
        <dbReference type="EMBL" id="MBB3048665.1"/>
    </source>
</evidence>
<dbReference type="InterPro" id="IPR000160">
    <property type="entry name" value="GGDEF_dom"/>
</dbReference>
<dbReference type="Pfam" id="PF00990">
    <property type="entry name" value="GGDEF"/>
    <property type="match status" value="1"/>
</dbReference>
<dbReference type="InterPro" id="IPR043128">
    <property type="entry name" value="Rev_trsase/Diguanyl_cyclase"/>
</dbReference>
<dbReference type="InterPro" id="IPR052340">
    <property type="entry name" value="RNase_Y/CdgJ"/>
</dbReference>
<dbReference type="NCBIfam" id="TIGR00254">
    <property type="entry name" value="GGDEF"/>
    <property type="match status" value="1"/>
</dbReference>
<reference evidence="3 4" key="1">
    <citation type="submission" date="2020-08" db="EMBL/GenBank/DDBJ databases">
        <title>Genomic Encyclopedia of Type Strains, Phase III (KMG-III): the genomes of soil and plant-associated and newly described type strains.</title>
        <authorList>
            <person name="Whitman W."/>
        </authorList>
    </citation>
    <scope>NUCLEOTIDE SEQUENCE [LARGE SCALE GENOMIC DNA]</scope>
    <source>
        <strain evidence="3 4">CECT 8654</strain>
    </source>
</reference>
<dbReference type="PANTHER" id="PTHR33525">
    <property type="match status" value="1"/>
</dbReference>
<proteinExistence type="predicted"/>
<dbReference type="PROSITE" id="PS50887">
    <property type="entry name" value="GGDEF"/>
    <property type="match status" value="1"/>
</dbReference>
<protein>
    <submittedName>
        <fullName evidence="3">Diguanylate cyclase (GGDEF)-like protein</fullName>
    </submittedName>
</protein>
<organism evidence="3 4">
    <name type="scientific">Litorivivens lipolytica</name>
    <dbReference type="NCBI Taxonomy" id="1524264"/>
    <lineage>
        <taxon>Bacteria</taxon>
        <taxon>Pseudomonadati</taxon>
        <taxon>Pseudomonadota</taxon>
        <taxon>Gammaproteobacteria</taxon>
        <taxon>Litorivivens</taxon>
    </lineage>
</organism>
<dbReference type="SMART" id="SM00267">
    <property type="entry name" value="GGDEF"/>
    <property type="match status" value="1"/>
</dbReference>
<name>A0A7W4Z848_9GAMM</name>
<dbReference type="Proteomes" id="UP000537130">
    <property type="component" value="Unassembled WGS sequence"/>
</dbReference>
<gene>
    <name evidence="3" type="ORF">FHR99_002939</name>
</gene>